<keyword evidence="3" id="KW-1185">Reference proteome</keyword>
<evidence type="ECO:0000313" key="3">
    <source>
        <dbReference type="Proteomes" id="UP001066276"/>
    </source>
</evidence>
<dbReference type="Proteomes" id="UP001066276">
    <property type="component" value="Chromosome 5"/>
</dbReference>
<reference evidence="2" key="1">
    <citation type="journal article" date="2022" name="bioRxiv">
        <title>Sequencing and chromosome-scale assembly of the giantPleurodeles waltlgenome.</title>
        <authorList>
            <person name="Brown T."/>
            <person name="Elewa A."/>
            <person name="Iarovenko S."/>
            <person name="Subramanian E."/>
            <person name="Araus A.J."/>
            <person name="Petzold A."/>
            <person name="Susuki M."/>
            <person name="Suzuki K.-i.T."/>
            <person name="Hayashi T."/>
            <person name="Toyoda A."/>
            <person name="Oliveira C."/>
            <person name="Osipova E."/>
            <person name="Leigh N.D."/>
            <person name="Simon A."/>
            <person name="Yun M.H."/>
        </authorList>
    </citation>
    <scope>NUCLEOTIDE SEQUENCE</scope>
    <source>
        <strain evidence="2">20211129_DDA</strain>
        <tissue evidence="2">Liver</tissue>
    </source>
</reference>
<proteinExistence type="predicted"/>
<evidence type="ECO:0000313" key="2">
    <source>
        <dbReference type="EMBL" id="KAJ1155043.1"/>
    </source>
</evidence>
<keyword evidence="1" id="KW-0732">Signal</keyword>
<organism evidence="2 3">
    <name type="scientific">Pleurodeles waltl</name>
    <name type="common">Iberian ribbed newt</name>
    <dbReference type="NCBI Taxonomy" id="8319"/>
    <lineage>
        <taxon>Eukaryota</taxon>
        <taxon>Metazoa</taxon>
        <taxon>Chordata</taxon>
        <taxon>Craniata</taxon>
        <taxon>Vertebrata</taxon>
        <taxon>Euteleostomi</taxon>
        <taxon>Amphibia</taxon>
        <taxon>Batrachia</taxon>
        <taxon>Caudata</taxon>
        <taxon>Salamandroidea</taxon>
        <taxon>Salamandridae</taxon>
        <taxon>Pleurodelinae</taxon>
        <taxon>Pleurodeles</taxon>
    </lineage>
</organism>
<name>A0AAV7RW27_PLEWA</name>
<feature type="chain" id="PRO_5043832355" evidence="1">
    <location>
        <begin position="42"/>
        <end position="85"/>
    </location>
</feature>
<evidence type="ECO:0000256" key="1">
    <source>
        <dbReference type="SAM" id="SignalP"/>
    </source>
</evidence>
<dbReference type="EMBL" id="JANPWB010000009">
    <property type="protein sequence ID" value="KAJ1155043.1"/>
    <property type="molecule type" value="Genomic_DNA"/>
</dbReference>
<sequence length="85" mass="9857">MHWDCVSRCDWSNCTGAHRQPWGRMTARVALPLLLLGVAGTSQEYREPMYRDCVSQVDWSNCTGARRQQWKERQPFYMSLTGECG</sequence>
<gene>
    <name evidence="2" type="ORF">NDU88_007779</name>
</gene>
<comment type="caution">
    <text evidence="2">The sequence shown here is derived from an EMBL/GenBank/DDBJ whole genome shotgun (WGS) entry which is preliminary data.</text>
</comment>
<protein>
    <submittedName>
        <fullName evidence="2">Uncharacterized protein</fullName>
    </submittedName>
</protein>
<dbReference type="AlphaFoldDB" id="A0AAV7RW27"/>
<accession>A0AAV7RW27</accession>
<feature type="signal peptide" evidence="1">
    <location>
        <begin position="1"/>
        <end position="41"/>
    </location>
</feature>